<dbReference type="InterPro" id="IPR008914">
    <property type="entry name" value="PEBP"/>
</dbReference>
<dbReference type="AlphaFoldDB" id="A0A1V9X787"/>
<dbReference type="PANTHER" id="PTHR11362:SF82">
    <property type="entry name" value="PHOSPHATIDYLETHANOLAMINE-BINDING PROTEIN 4"/>
    <property type="match status" value="1"/>
</dbReference>
<accession>A0A1V9X787</accession>
<dbReference type="Pfam" id="PF01161">
    <property type="entry name" value="PBP"/>
    <property type="match status" value="1"/>
</dbReference>
<gene>
    <name evidence="1" type="ORF">BIW11_12368</name>
</gene>
<comment type="caution">
    <text evidence="1">The sequence shown here is derived from an EMBL/GenBank/DDBJ whole genome shotgun (WGS) entry which is preliminary data.</text>
</comment>
<dbReference type="EMBL" id="MNPL01021682">
    <property type="protein sequence ID" value="OQR69268.1"/>
    <property type="molecule type" value="Genomic_DNA"/>
</dbReference>
<evidence type="ECO:0000313" key="2">
    <source>
        <dbReference type="Proteomes" id="UP000192247"/>
    </source>
</evidence>
<reference evidence="1 2" key="1">
    <citation type="journal article" date="2017" name="Gigascience">
        <title>Draft genome of the honey bee ectoparasitic mite, Tropilaelaps mercedesae, is shaped by the parasitic life history.</title>
        <authorList>
            <person name="Dong X."/>
            <person name="Armstrong S.D."/>
            <person name="Xia D."/>
            <person name="Makepeace B.L."/>
            <person name="Darby A.C."/>
            <person name="Kadowaki T."/>
        </authorList>
    </citation>
    <scope>NUCLEOTIDE SEQUENCE [LARGE SCALE GENOMIC DNA]</scope>
    <source>
        <strain evidence="1">Wuxi-XJTLU</strain>
    </source>
</reference>
<dbReference type="FunCoup" id="A0A1V9X787">
    <property type="interactions" value="207"/>
</dbReference>
<dbReference type="SUPFAM" id="SSF49777">
    <property type="entry name" value="PEBP-like"/>
    <property type="match status" value="1"/>
</dbReference>
<keyword evidence="2" id="KW-1185">Reference proteome</keyword>
<name>A0A1V9X787_9ACAR</name>
<dbReference type="PANTHER" id="PTHR11362">
    <property type="entry name" value="PHOSPHATIDYLETHANOLAMINE-BINDING PROTEIN"/>
    <property type="match status" value="1"/>
</dbReference>
<protein>
    <submittedName>
        <fullName evidence="1">Phosphatidylethanolamine-binding proteinF40A3.3 isoform 2</fullName>
    </submittedName>
</protein>
<dbReference type="Proteomes" id="UP000192247">
    <property type="component" value="Unassembled WGS sequence"/>
</dbReference>
<evidence type="ECO:0000313" key="1">
    <source>
        <dbReference type="EMBL" id="OQR69268.1"/>
    </source>
</evidence>
<sequence length="209" mass="23399">MEEQQLTEGGDVVEECLLEGVRTDSNVNIAMNEHKVVPDVVDTAPANVAEVNYAEARVNLGNILTPTQVKDIPRVSFAADSAAFYTLAMVDPDAPSRQTPKYREWHHWLVGNIPGDRIDEGDILSQYVGAGPPKGTGLHRYIFLVYKQPDGKISFDEKRLTNRSGDNRGSFHIRDFAKKYKLGEPIAANFFQAEWDDYVPKLYEQLSGD</sequence>
<dbReference type="Gene3D" id="3.90.280.10">
    <property type="entry name" value="PEBP-like"/>
    <property type="match status" value="1"/>
</dbReference>
<dbReference type="CDD" id="cd00866">
    <property type="entry name" value="PEBP_euk"/>
    <property type="match status" value="1"/>
</dbReference>
<dbReference type="OrthoDB" id="2506647at2759"/>
<dbReference type="InParanoid" id="A0A1V9X787"/>
<dbReference type="STRING" id="418985.A0A1V9X787"/>
<dbReference type="InterPro" id="IPR036610">
    <property type="entry name" value="PEBP-like_sf"/>
</dbReference>
<organism evidence="1 2">
    <name type="scientific">Tropilaelaps mercedesae</name>
    <dbReference type="NCBI Taxonomy" id="418985"/>
    <lineage>
        <taxon>Eukaryota</taxon>
        <taxon>Metazoa</taxon>
        <taxon>Ecdysozoa</taxon>
        <taxon>Arthropoda</taxon>
        <taxon>Chelicerata</taxon>
        <taxon>Arachnida</taxon>
        <taxon>Acari</taxon>
        <taxon>Parasitiformes</taxon>
        <taxon>Mesostigmata</taxon>
        <taxon>Gamasina</taxon>
        <taxon>Dermanyssoidea</taxon>
        <taxon>Laelapidae</taxon>
        <taxon>Tropilaelaps</taxon>
    </lineage>
</organism>
<proteinExistence type="predicted"/>
<dbReference type="InterPro" id="IPR035810">
    <property type="entry name" value="PEBP_euk"/>
</dbReference>